<evidence type="ECO:0000256" key="3">
    <source>
        <dbReference type="ARBA" id="ARBA00022741"/>
    </source>
</evidence>
<dbReference type="GO" id="GO:0005524">
    <property type="term" value="F:ATP binding"/>
    <property type="evidence" value="ECO:0007669"/>
    <property type="project" value="UniProtKB-UniRule"/>
</dbReference>
<evidence type="ECO:0000256" key="2">
    <source>
        <dbReference type="ARBA" id="ARBA00022679"/>
    </source>
</evidence>
<evidence type="ECO:0000256" key="5">
    <source>
        <dbReference type="PIRNR" id="PIRNR004884"/>
    </source>
</evidence>
<comment type="pathway">
    <text evidence="5">Cofactor biosynthesis; 5,6,7,8-tetrahydromethanopterin biosynthesis.</text>
</comment>
<dbReference type="EMBL" id="FMXB01000001">
    <property type="protein sequence ID" value="SDA37776.1"/>
    <property type="molecule type" value="Genomic_DNA"/>
</dbReference>
<keyword evidence="3" id="KW-0547">Nucleotide-binding</keyword>
<protein>
    <recommendedName>
        <fullName evidence="5">Beta-ribofuranosylaminobenzene 5'-phosphate synthase</fullName>
        <shortName evidence="5">Beta-RFA-P synthase</shortName>
        <ecNumber evidence="5">2.4.2.54</ecNumber>
    </recommendedName>
</protein>
<dbReference type="GO" id="GO:0043793">
    <property type="term" value="F:beta-ribofuranosylaminobenzene 5'-phosphate synthase activity"/>
    <property type="evidence" value="ECO:0007669"/>
    <property type="project" value="UniProtKB-EC"/>
</dbReference>
<dbReference type="NCBIfam" id="TIGR00144">
    <property type="entry name" value="beta_RFAP_syn"/>
    <property type="match status" value="1"/>
</dbReference>
<dbReference type="Pfam" id="PF00288">
    <property type="entry name" value="GHMP_kinases_N"/>
    <property type="match status" value="1"/>
</dbReference>
<dbReference type="SUPFAM" id="SSF54211">
    <property type="entry name" value="Ribosomal protein S5 domain 2-like"/>
    <property type="match status" value="1"/>
</dbReference>
<keyword evidence="2 5" id="KW-0808">Transferase</keyword>
<dbReference type="PIRSF" id="PIRSF004884">
    <property type="entry name" value="Sugar_kin_arch"/>
    <property type="match status" value="1"/>
</dbReference>
<evidence type="ECO:0000259" key="7">
    <source>
        <dbReference type="Pfam" id="PF08544"/>
    </source>
</evidence>
<dbReference type="EC" id="2.4.2.54" evidence="5"/>
<reference evidence="8 9" key="1">
    <citation type="submission" date="2016-10" db="EMBL/GenBank/DDBJ databases">
        <authorList>
            <person name="Varghese N."/>
            <person name="Submissions S."/>
        </authorList>
    </citation>
    <scope>NUCLEOTIDE SEQUENCE [LARGE SCALE GENOMIC DNA]</scope>
    <source>
        <strain evidence="8 9">DSM 16643</strain>
    </source>
</reference>
<dbReference type="AlphaFoldDB" id="A0A1G5UXD1"/>
<dbReference type="InterPro" id="IPR006204">
    <property type="entry name" value="GHMP_kinase_N_dom"/>
</dbReference>
<evidence type="ECO:0000256" key="1">
    <source>
        <dbReference type="ARBA" id="ARBA00022605"/>
    </source>
</evidence>
<organism evidence="8 9">
    <name type="scientific">Methanobrevibacter millerae</name>
    <dbReference type="NCBI Taxonomy" id="230361"/>
    <lineage>
        <taxon>Archaea</taxon>
        <taxon>Methanobacteriati</taxon>
        <taxon>Methanobacteriota</taxon>
        <taxon>Methanomada group</taxon>
        <taxon>Methanobacteria</taxon>
        <taxon>Methanobacteriales</taxon>
        <taxon>Methanobacteriaceae</taxon>
        <taxon>Methanobrevibacter</taxon>
    </lineage>
</organism>
<comment type="subunit">
    <text evidence="5">Homodimer.</text>
</comment>
<evidence type="ECO:0000313" key="8">
    <source>
        <dbReference type="EMBL" id="SDA37776.1"/>
    </source>
</evidence>
<keyword evidence="5" id="KW-0328">Glycosyltransferase</keyword>
<sequence>MGENMIIRTPARIHITLLDLNGSYGRIDGGIGFSLQNPQFILESTQTESGVTVEFDESITDEEAIEECNLKIRQAYEDICSHFDLDIGFNFKVHNAFSAHSGFGSGTQIALATAKLICETVGIEKGSVELSTIVGRGGTSGIGTYGFEDGGFIADGGHSLKEKATFLPSSASSASPPPLIGRYEFPQEWDVLVAIPPYGLSIHDGEEINLFQKFCPLPQREVEQLSHIVFMNMIPAMLEKDIEAFGKCIDEIHKRGFQKAELTLYDERMHNLMQHLRDNGAYGVGMSSFGPTIYSVVDDRNRESVLKATREFLGEDAPIFITKGQNSGYVIEK</sequence>
<evidence type="ECO:0000256" key="4">
    <source>
        <dbReference type="ARBA" id="ARBA00022840"/>
    </source>
</evidence>
<dbReference type="GO" id="GO:0008652">
    <property type="term" value="P:amino acid biosynthetic process"/>
    <property type="evidence" value="ECO:0007669"/>
    <property type="project" value="UniProtKB-KW"/>
</dbReference>
<evidence type="ECO:0000313" key="9">
    <source>
        <dbReference type="Proteomes" id="UP000323439"/>
    </source>
</evidence>
<feature type="domain" description="GHMP kinase C-terminal" evidence="7">
    <location>
        <begin position="233"/>
        <end position="309"/>
    </location>
</feature>
<keyword evidence="9" id="KW-1185">Reference proteome</keyword>
<dbReference type="InterPro" id="IPR004422">
    <property type="entry name" value="RFAP_synthase"/>
</dbReference>
<comment type="catalytic activity">
    <reaction evidence="5">
        <text>5-phospho-alpha-D-ribose 1-diphosphate + 4-hydroxybenzoate + H(+) = 4-(beta-D-ribofuranosyl)phenol 5'-phosphate + CO2 + diphosphate</text>
        <dbReference type="Rhea" id="RHEA:48556"/>
        <dbReference type="ChEBI" id="CHEBI:15378"/>
        <dbReference type="ChEBI" id="CHEBI:16526"/>
        <dbReference type="ChEBI" id="CHEBI:17879"/>
        <dbReference type="ChEBI" id="CHEBI:33019"/>
        <dbReference type="ChEBI" id="CHEBI:58017"/>
        <dbReference type="ChEBI" id="CHEBI:82767"/>
        <dbReference type="EC" id="2.4.2.54"/>
    </reaction>
</comment>
<dbReference type="SUPFAM" id="SSF55060">
    <property type="entry name" value="GHMP Kinase, C-terminal domain"/>
    <property type="match status" value="1"/>
</dbReference>
<feature type="domain" description="GHMP kinase N-terminal" evidence="6">
    <location>
        <begin position="72"/>
        <end position="138"/>
    </location>
</feature>
<dbReference type="PANTHER" id="PTHR20861:SF6">
    <property type="entry name" value="BETA-RIBOFURANOSYLPHENOL 5'-PHOSPHATE SYNTHASE"/>
    <property type="match status" value="1"/>
</dbReference>
<dbReference type="PANTHER" id="PTHR20861">
    <property type="entry name" value="HOMOSERINE/4-DIPHOSPHOCYTIDYL-2-C-METHYL-D-ERYTHRITOL KINASE"/>
    <property type="match status" value="1"/>
</dbReference>
<dbReference type="Pfam" id="PF08544">
    <property type="entry name" value="GHMP_kinases_C"/>
    <property type="match status" value="1"/>
</dbReference>
<keyword evidence="1" id="KW-0028">Amino-acid biosynthesis</keyword>
<comment type="similarity">
    <text evidence="5">Belongs to the beta-RFA-P synthase family.</text>
</comment>
<dbReference type="InterPro" id="IPR053442">
    <property type="entry name" value="Beta-RFA-P_synthase"/>
</dbReference>
<comment type="function">
    <text evidence="5">Catalyzes the condensation of 4-aminobenzoate (pABA) with 5-phospho-alpha-D-ribose 1-diphosphate (PRPP) to produce beta-ribofuranosylaminobenzene 5'-phosphate (beta-RFA-P).</text>
</comment>
<dbReference type="Proteomes" id="UP000323439">
    <property type="component" value="Unassembled WGS sequence"/>
</dbReference>
<keyword evidence="4" id="KW-0067">ATP-binding</keyword>
<proteinExistence type="inferred from homology"/>
<dbReference type="UniPathway" id="UPA00065"/>
<name>A0A1G5UXD1_9EURY</name>
<dbReference type="STRING" id="230361.sm9_1728"/>
<dbReference type="InterPro" id="IPR020568">
    <property type="entry name" value="Ribosomal_Su5_D2-typ_SF"/>
</dbReference>
<evidence type="ECO:0000259" key="6">
    <source>
        <dbReference type="Pfam" id="PF00288"/>
    </source>
</evidence>
<dbReference type="InterPro" id="IPR013750">
    <property type="entry name" value="GHMP_kinase_C_dom"/>
</dbReference>
<dbReference type="InterPro" id="IPR036554">
    <property type="entry name" value="GHMP_kinase_C_sf"/>
</dbReference>
<gene>
    <name evidence="8" type="ORF">SAMN02910315_00166</name>
</gene>
<accession>A0A1G5UXD1</accession>
<dbReference type="Gene3D" id="3.30.70.890">
    <property type="entry name" value="GHMP kinase, C-terminal domain"/>
    <property type="match status" value="1"/>
</dbReference>
<dbReference type="NCBIfam" id="NF040726">
    <property type="entry name" value="BetaRFA-P_synth"/>
    <property type="match status" value="1"/>
</dbReference>